<dbReference type="GO" id="GO:0046428">
    <property type="term" value="F:1,4-dihydroxy-2-naphthoate polyprenyltransferase activity"/>
    <property type="evidence" value="ECO:0007669"/>
    <property type="project" value="UniProtKB-EC"/>
</dbReference>
<keyword evidence="5 8" id="KW-0812">Transmembrane</keyword>
<comment type="pathway">
    <text evidence="2">Quinol/quinone metabolism; menaquinone biosynthesis.</text>
</comment>
<feature type="transmembrane region" description="Helical" evidence="8">
    <location>
        <begin position="273"/>
        <end position="295"/>
    </location>
</feature>
<dbReference type="PANTHER" id="PTHR13929:SF0">
    <property type="entry name" value="UBIA PRENYLTRANSFERASE DOMAIN-CONTAINING PROTEIN 1"/>
    <property type="match status" value="1"/>
</dbReference>
<evidence type="ECO:0000256" key="3">
    <source>
        <dbReference type="ARBA" id="ARBA00022428"/>
    </source>
</evidence>
<dbReference type="CDD" id="cd13962">
    <property type="entry name" value="PT_UbiA_UBIAD1"/>
    <property type="match status" value="1"/>
</dbReference>
<dbReference type="Pfam" id="PF01040">
    <property type="entry name" value="UbiA"/>
    <property type="match status" value="1"/>
</dbReference>
<evidence type="ECO:0000256" key="8">
    <source>
        <dbReference type="SAM" id="Phobius"/>
    </source>
</evidence>
<feature type="transmembrane region" description="Helical" evidence="8">
    <location>
        <begin position="217"/>
        <end position="236"/>
    </location>
</feature>
<keyword evidence="3" id="KW-0474">Menaquinone biosynthesis</keyword>
<evidence type="ECO:0000256" key="7">
    <source>
        <dbReference type="ARBA" id="ARBA00023136"/>
    </source>
</evidence>
<evidence type="ECO:0000256" key="1">
    <source>
        <dbReference type="ARBA" id="ARBA00004141"/>
    </source>
</evidence>
<protein>
    <submittedName>
        <fullName evidence="9">1,4-dihydroxy-2-naphthoate octaprenyltransferase</fullName>
        <ecNumber evidence="9">2.5.1.74</ecNumber>
    </submittedName>
</protein>
<name>A0A1J5SE26_9ZZZZ</name>
<evidence type="ECO:0000313" key="9">
    <source>
        <dbReference type="EMBL" id="OIR02453.1"/>
    </source>
</evidence>
<dbReference type="PROSITE" id="PS51257">
    <property type="entry name" value="PROKAR_LIPOPROTEIN"/>
    <property type="match status" value="1"/>
</dbReference>
<keyword evidence="6 8" id="KW-1133">Transmembrane helix</keyword>
<dbReference type="GO" id="GO:0016020">
    <property type="term" value="C:membrane"/>
    <property type="evidence" value="ECO:0007669"/>
    <property type="project" value="UniProtKB-SubCell"/>
</dbReference>
<comment type="caution">
    <text evidence="9">The sequence shown here is derived from an EMBL/GenBank/DDBJ whole genome shotgun (WGS) entry which is preliminary data.</text>
</comment>
<feature type="transmembrane region" description="Helical" evidence="8">
    <location>
        <begin position="243"/>
        <end position="261"/>
    </location>
</feature>
<feature type="transmembrane region" description="Helical" evidence="8">
    <location>
        <begin position="100"/>
        <end position="133"/>
    </location>
</feature>
<reference evidence="9" key="1">
    <citation type="submission" date="2016-10" db="EMBL/GenBank/DDBJ databases">
        <title>Sequence of Gallionella enrichment culture.</title>
        <authorList>
            <person name="Poehlein A."/>
            <person name="Muehling M."/>
            <person name="Daniel R."/>
        </authorList>
    </citation>
    <scope>NUCLEOTIDE SEQUENCE</scope>
</reference>
<dbReference type="InterPro" id="IPR026046">
    <property type="entry name" value="UBIAD1"/>
</dbReference>
<feature type="transmembrane region" description="Helical" evidence="8">
    <location>
        <begin position="36"/>
        <end position="55"/>
    </location>
</feature>
<dbReference type="GO" id="GO:0009234">
    <property type="term" value="P:menaquinone biosynthetic process"/>
    <property type="evidence" value="ECO:0007669"/>
    <property type="project" value="UniProtKB-UniPathway"/>
</dbReference>
<dbReference type="EMBL" id="MLJW01000074">
    <property type="protein sequence ID" value="OIR02453.1"/>
    <property type="molecule type" value="Genomic_DNA"/>
</dbReference>
<feature type="transmembrane region" description="Helical" evidence="8">
    <location>
        <begin position="171"/>
        <end position="190"/>
    </location>
</feature>
<evidence type="ECO:0000256" key="6">
    <source>
        <dbReference type="ARBA" id="ARBA00022989"/>
    </source>
</evidence>
<proteinExistence type="predicted"/>
<dbReference type="UniPathway" id="UPA00079"/>
<gene>
    <name evidence="9" type="primary">menA_5</name>
    <name evidence="9" type="ORF">GALL_154040</name>
</gene>
<keyword evidence="7 8" id="KW-0472">Membrane</keyword>
<dbReference type="PIRSF" id="PIRSF005355">
    <property type="entry name" value="UBIAD1"/>
    <property type="match status" value="1"/>
</dbReference>
<sequence length="298" mass="31990">MRYFAATRPAFFSATLAACLLGQAGAAYSGVGFQPDIAAITLLLALLIHAGVNVINDYFDALNGTDAINIERLYPFTGGSRFIQNGVLTKAQTAYFGYLLLVIAMIGGLLLSCLVGAGLLVIGMVGVFVGWAYSAAPLRLNGRGLGELCVMIGFLGIVVGADYVQRHMFSLQPIIVGLPYALLVTNLLYINQFPDRKADAAAGKHHLVVRLPLDKAILIYPILAGFAFVWLSLMVMMGFLPKLAMLASLPLLLSVRASLLLRRFAASPAQLLPVIQLTIAAMLSHALLLIIVMLWEMP</sequence>
<keyword evidence="4 9" id="KW-0808">Transferase</keyword>
<dbReference type="PANTHER" id="PTHR13929">
    <property type="entry name" value="1,4-DIHYDROXY-2-NAPHTHOATE OCTAPRENYLTRANSFERASE"/>
    <property type="match status" value="1"/>
</dbReference>
<evidence type="ECO:0000256" key="4">
    <source>
        <dbReference type="ARBA" id="ARBA00022679"/>
    </source>
</evidence>
<dbReference type="InterPro" id="IPR044878">
    <property type="entry name" value="UbiA_sf"/>
</dbReference>
<dbReference type="Gene3D" id="1.10.357.140">
    <property type="entry name" value="UbiA prenyltransferase"/>
    <property type="match status" value="1"/>
</dbReference>
<dbReference type="AlphaFoldDB" id="A0A1J5SE26"/>
<evidence type="ECO:0000256" key="2">
    <source>
        <dbReference type="ARBA" id="ARBA00004863"/>
    </source>
</evidence>
<organism evidence="9">
    <name type="scientific">mine drainage metagenome</name>
    <dbReference type="NCBI Taxonomy" id="410659"/>
    <lineage>
        <taxon>unclassified sequences</taxon>
        <taxon>metagenomes</taxon>
        <taxon>ecological metagenomes</taxon>
    </lineage>
</organism>
<feature type="transmembrane region" description="Helical" evidence="8">
    <location>
        <begin position="145"/>
        <end position="164"/>
    </location>
</feature>
<comment type="subcellular location">
    <subcellularLocation>
        <location evidence="1">Membrane</location>
        <topology evidence="1">Multi-pass membrane protein</topology>
    </subcellularLocation>
</comment>
<dbReference type="EC" id="2.5.1.74" evidence="9"/>
<accession>A0A1J5SE26</accession>
<evidence type="ECO:0000256" key="5">
    <source>
        <dbReference type="ARBA" id="ARBA00022692"/>
    </source>
</evidence>
<dbReference type="GO" id="GO:0042371">
    <property type="term" value="P:vitamin K biosynthetic process"/>
    <property type="evidence" value="ECO:0007669"/>
    <property type="project" value="TreeGrafter"/>
</dbReference>
<dbReference type="InterPro" id="IPR000537">
    <property type="entry name" value="UbiA_prenyltransferase"/>
</dbReference>